<evidence type="ECO:0000256" key="1">
    <source>
        <dbReference type="ARBA" id="ARBA00008184"/>
    </source>
</evidence>
<dbReference type="GO" id="GO:0097510">
    <property type="term" value="P:base-excision repair, AP site formation via deaminated base removal"/>
    <property type="evidence" value="ECO:0007669"/>
    <property type="project" value="TreeGrafter"/>
</dbReference>
<evidence type="ECO:0000256" key="5">
    <source>
        <dbReference type="PROSITE-ProRule" id="PRU10072"/>
    </source>
</evidence>
<dbReference type="AlphaFoldDB" id="A0A9N8VBV0"/>
<comment type="similarity">
    <text evidence="1">Belongs to the uracil-DNA glycosylase (UDG) superfamily. UNG family.</text>
</comment>
<evidence type="ECO:0000313" key="8">
    <source>
        <dbReference type="EMBL" id="CAG8447652.1"/>
    </source>
</evidence>
<protein>
    <submittedName>
        <fullName evidence="8">11323_t:CDS:1</fullName>
    </submittedName>
</protein>
<dbReference type="SMART" id="SM00986">
    <property type="entry name" value="UDG"/>
    <property type="match status" value="1"/>
</dbReference>
<dbReference type="PANTHER" id="PTHR11264">
    <property type="entry name" value="URACIL-DNA GLYCOSYLASE"/>
    <property type="match status" value="1"/>
</dbReference>
<feature type="compositionally biased region" description="Low complexity" evidence="6">
    <location>
        <begin position="21"/>
        <end position="44"/>
    </location>
</feature>
<dbReference type="PROSITE" id="PS00130">
    <property type="entry name" value="U_DNA_GLYCOSYLASE"/>
    <property type="match status" value="1"/>
</dbReference>
<feature type="region of interest" description="Disordered" evidence="6">
    <location>
        <begin position="17"/>
        <end position="46"/>
    </location>
</feature>
<evidence type="ECO:0000256" key="4">
    <source>
        <dbReference type="ARBA" id="ARBA00023204"/>
    </source>
</evidence>
<accession>A0A9N8VBV0</accession>
<dbReference type="InterPro" id="IPR002043">
    <property type="entry name" value="UDG_fam1"/>
</dbReference>
<evidence type="ECO:0000313" key="9">
    <source>
        <dbReference type="Proteomes" id="UP000789396"/>
    </source>
</evidence>
<evidence type="ECO:0000256" key="2">
    <source>
        <dbReference type="ARBA" id="ARBA00022763"/>
    </source>
</evidence>
<dbReference type="OrthoDB" id="10031947at2759"/>
<dbReference type="CDD" id="cd10027">
    <property type="entry name" value="UDG-F1-like"/>
    <property type="match status" value="1"/>
</dbReference>
<reference evidence="8" key="1">
    <citation type="submission" date="2021-06" db="EMBL/GenBank/DDBJ databases">
        <authorList>
            <person name="Kallberg Y."/>
            <person name="Tangrot J."/>
            <person name="Rosling A."/>
        </authorList>
    </citation>
    <scope>NUCLEOTIDE SEQUENCE</scope>
    <source>
        <strain evidence="8">IN212</strain>
    </source>
</reference>
<evidence type="ECO:0000259" key="7">
    <source>
        <dbReference type="SMART" id="SM00986"/>
    </source>
</evidence>
<dbReference type="PANTHER" id="PTHR11264:SF0">
    <property type="entry name" value="URACIL-DNA GLYCOSYLASE"/>
    <property type="match status" value="1"/>
</dbReference>
<dbReference type="GO" id="GO:0004844">
    <property type="term" value="F:uracil DNA N-glycosylase activity"/>
    <property type="evidence" value="ECO:0007669"/>
    <property type="project" value="InterPro"/>
</dbReference>
<dbReference type="InterPro" id="IPR005122">
    <property type="entry name" value="Uracil-DNA_glycosylase-like"/>
</dbReference>
<dbReference type="Proteomes" id="UP000789396">
    <property type="component" value="Unassembled WGS sequence"/>
</dbReference>
<keyword evidence="2" id="KW-0227">DNA damage</keyword>
<comment type="caution">
    <text evidence="8">The sequence shown here is derived from an EMBL/GenBank/DDBJ whole genome shotgun (WGS) entry which is preliminary data.</text>
</comment>
<evidence type="ECO:0000256" key="6">
    <source>
        <dbReference type="SAM" id="MobiDB-lite"/>
    </source>
</evidence>
<keyword evidence="3" id="KW-0378">Hydrolase</keyword>
<keyword evidence="9" id="KW-1185">Reference proteome</keyword>
<feature type="active site" description="Proton acceptor" evidence="5">
    <location>
        <position position="164"/>
    </location>
</feature>
<dbReference type="EMBL" id="CAJVPZ010000002">
    <property type="protein sequence ID" value="CAG8447652.1"/>
    <property type="molecule type" value="Genomic_DNA"/>
</dbReference>
<evidence type="ECO:0000256" key="3">
    <source>
        <dbReference type="ARBA" id="ARBA00022801"/>
    </source>
</evidence>
<dbReference type="InterPro" id="IPR036895">
    <property type="entry name" value="Uracil-DNA_glycosylase-like_sf"/>
</dbReference>
<sequence length="291" mass="32735">MTTNNFIDCVFLIKQKNDKQSSSSTPSQTPPNNNQNPPSENPENSAEKIKEELKNHLKTENYLDLPDCSCSDDRLVILLRKEGKPVNKKEFSLAGMSEKVKQEIEKLSEQFPFRAEELINKDIAKLDQNPNLLYDGRVTSGQNIFRLFREIAVHQIKVIILGQDPYHLPEVADGLAFSTQKPNYIPASLKNIFLEFSRDLNCVSPTKGDLLPWVKEGVFLLNTALTKAKKIGEECQIGSEYSLASAHPSPYSAEHGFFGSCPFSQVNKLLSELGKKPIDWLSILLPKLKKC</sequence>
<dbReference type="SMART" id="SM00987">
    <property type="entry name" value="UreE_C"/>
    <property type="match status" value="1"/>
</dbReference>
<organism evidence="8 9">
    <name type="scientific">Racocetra fulgida</name>
    <dbReference type="NCBI Taxonomy" id="60492"/>
    <lineage>
        <taxon>Eukaryota</taxon>
        <taxon>Fungi</taxon>
        <taxon>Fungi incertae sedis</taxon>
        <taxon>Mucoromycota</taxon>
        <taxon>Glomeromycotina</taxon>
        <taxon>Glomeromycetes</taxon>
        <taxon>Diversisporales</taxon>
        <taxon>Gigasporaceae</taxon>
        <taxon>Racocetra</taxon>
    </lineage>
</organism>
<feature type="domain" description="Uracil-DNA glycosylase-like" evidence="7">
    <location>
        <begin position="148"/>
        <end position="270"/>
    </location>
</feature>
<dbReference type="SUPFAM" id="SSF52141">
    <property type="entry name" value="Uracil-DNA glycosylase-like"/>
    <property type="match status" value="1"/>
</dbReference>
<keyword evidence="4" id="KW-0234">DNA repair</keyword>
<dbReference type="InterPro" id="IPR018085">
    <property type="entry name" value="Ura-DNA_Glyclase_AS"/>
</dbReference>
<proteinExistence type="inferred from homology"/>
<gene>
    <name evidence="8" type="ORF">RFULGI_LOCUS33</name>
</gene>
<name>A0A9N8VBV0_9GLOM</name>
<dbReference type="Gene3D" id="3.40.470.10">
    <property type="entry name" value="Uracil-DNA glycosylase-like domain"/>
    <property type="match status" value="2"/>
</dbReference>